<evidence type="ECO:0000313" key="2">
    <source>
        <dbReference type="Proteomes" id="UP000002969"/>
    </source>
</evidence>
<organism evidence="1 2">
    <name type="scientific">Chryseobacterium gleum ATCC 35910</name>
    <dbReference type="NCBI Taxonomy" id="525257"/>
    <lineage>
        <taxon>Bacteria</taxon>
        <taxon>Pseudomonadati</taxon>
        <taxon>Bacteroidota</taxon>
        <taxon>Flavobacteriia</taxon>
        <taxon>Flavobacteriales</taxon>
        <taxon>Weeksellaceae</taxon>
        <taxon>Chryseobacterium group</taxon>
        <taxon>Chryseobacterium</taxon>
    </lineage>
</organism>
<accession>A0ABN0AML6</accession>
<gene>
    <name evidence="1" type="ORF">HMPREF0204_13362</name>
</gene>
<dbReference type="EMBL" id="ACKQ02000007">
    <property type="protein sequence ID" value="EFK34293.1"/>
    <property type="molecule type" value="Genomic_DNA"/>
</dbReference>
<comment type="caution">
    <text evidence="1">The sequence shown here is derived from an EMBL/GenBank/DDBJ whole genome shotgun (WGS) entry which is preliminary data.</text>
</comment>
<protein>
    <submittedName>
        <fullName evidence="1">Uncharacterized protein</fullName>
    </submittedName>
</protein>
<evidence type="ECO:0000313" key="1">
    <source>
        <dbReference type="EMBL" id="EFK34293.1"/>
    </source>
</evidence>
<proteinExistence type="predicted"/>
<dbReference type="Proteomes" id="UP000002969">
    <property type="component" value="Unassembled WGS sequence"/>
</dbReference>
<name>A0ABN0AML6_CHRGE</name>
<sequence>MSNIIDLSIFAKTDRTKQTGSLSDLKNKTLQIVLLVPSV</sequence>
<reference evidence="1" key="1">
    <citation type="submission" date="2010-06" db="EMBL/GenBank/DDBJ databases">
        <authorList>
            <person name="Muzny D."/>
            <person name="Qin X."/>
            <person name="Buhay C."/>
            <person name="Dugan-Rocha S."/>
            <person name="Ding Y."/>
            <person name="Chen G."/>
            <person name="Hawes A."/>
            <person name="Holder M."/>
            <person name="Jhangiani S."/>
            <person name="Johnson A."/>
            <person name="Khan Z."/>
            <person name="Li Z."/>
            <person name="Liu W."/>
            <person name="Liu X."/>
            <person name="Perez L."/>
            <person name="Shen H."/>
            <person name="Wang Q."/>
            <person name="Watt J."/>
            <person name="Xi L."/>
            <person name="Xin Y."/>
            <person name="Zhou J."/>
            <person name="Deng J."/>
            <person name="Jiang H."/>
            <person name="Liu Y."/>
            <person name="Qu J."/>
            <person name="Song X.-Z."/>
            <person name="Zhang L."/>
            <person name="Villasana D."/>
            <person name="Johnson A."/>
            <person name="Liu J."/>
            <person name="Liyanage D."/>
            <person name="Lorensuhewa L."/>
            <person name="Robinson T."/>
            <person name="Song A."/>
            <person name="Song B.-B."/>
            <person name="Dinh H."/>
            <person name="Thornton R."/>
            <person name="Coyle M."/>
            <person name="Francisco L."/>
            <person name="Jackson L."/>
            <person name="Javaid M."/>
            <person name="Korchina V."/>
            <person name="Kovar C."/>
            <person name="Mata R."/>
            <person name="Mathew T."/>
            <person name="Ngo R."/>
            <person name="Nguyen L."/>
            <person name="Nguyen N."/>
            <person name="Okwuonu G."/>
            <person name="Ongeri F."/>
            <person name="Pham C."/>
            <person name="Simmons D."/>
            <person name="Wilczek-Boney K."/>
            <person name="Hale W."/>
            <person name="Jakkamsetti A."/>
            <person name="Pham P."/>
            <person name="Ruth R."/>
            <person name="San Lucas F."/>
            <person name="Warren J."/>
            <person name="Zhang J."/>
            <person name="Zhao Z."/>
            <person name="Zhou C."/>
            <person name="Zhu D."/>
            <person name="Lee S."/>
            <person name="Bess C."/>
            <person name="Blankenburg K."/>
            <person name="Forbes L."/>
            <person name="Fu Q."/>
            <person name="Gubbala S."/>
            <person name="Hirani K."/>
            <person name="Jayaseelan J.C."/>
            <person name="Lara F."/>
            <person name="Munidasa M."/>
            <person name="Palculict T."/>
            <person name="Patil S."/>
            <person name="Pu L.-L."/>
            <person name="Saada N."/>
            <person name="Tang L."/>
            <person name="Weissenberger G."/>
            <person name="Zhu Y."/>
            <person name="Hemphill L."/>
            <person name="Shang Y."/>
            <person name="Youmans B."/>
            <person name="Ayvaz T."/>
            <person name="Ross M."/>
            <person name="Santibanez J."/>
            <person name="Aqrawi P."/>
            <person name="Gross S."/>
            <person name="Joshi V."/>
            <person name="Fowler G."/>
            <person name="Nazareth L."/>
            <person name="Reid J."/>
            <person name="Worley K."/>
            <person name="Petrosino J."/>
            <person name="Highlander S."/>
            <person name="Gibbs R."/>
        </authorList>
    </citation>
    <scope>NUCLEOTIDE SEQUENCE [LARGE SCALE GENOMIC DNA]</scope>
    <source>
        <strain evidence="1">ATCC 35910</strain>
    </source>
</reference>
<keyword evidence="2" id="KW-1185">Reference proteome</keyword>